<comment type="caution">
    <text evidence="11">The sequence shown here is derived from an EMBL/GenBank/DDBJ whole genome shotgun (WGS) entry which is preliminary data.</text>
</comment>
<keyword evidence="5 9" id="KW-1133">Transmembrane helix</keyword>
<dbReference type="EMBL" id="JAEKNN010000012">
    <property type="protein sequence ID" value="MBJ7608362.1"/>
    <property type="molecule type" value="Genomic_DNA"/>
</dbReference>
<dbReference type="PANTHER" id="PTHR37820:SF1">
    <property type="entry name" value="CELL DIVISION PROTEIN FTSQ"/>
    <property type="match status" value="1"/>
</dbReference>
<dbReference type="InterPro" id="IPR050487">
    <property type="entry name" value="FtsQ_DivIB"/>
</dbReference>
<feature type="region of interest" description="Disordered" evidence="8">
    <location>
        <begin position="48"/>
        <end position="73"/>
    </location>
</feature>
<dbReference type="GO" id="GO:0051301">
    <property type="term" value="P:cell division"/>
    <property type="evidence" value="ECO:0007669"/>
    <property type="project" value="UniProtKB-KW"/>
</dbReference>
<feature type="transmembrane region" description="Helical" evidence="9">
    <location>
        <begin position="80"/>
        <end position="102"/>
    </location>
</feature>
<dbReference type="InterPro" id="IPR034746">
    <property type="entry name" value="POTRA"/>
</dbReference>
<keyword evidence="7" id="KW-0131">Cell cycle</keyword>
<feature type="compositionally biased region" description="Low complexity" evidence="8">
    <location>
        <begin position="340"/>
        <end position="355"/>
    </location>
</feature>
<feature type="domain" description="POTRA" evidence="10">
    <location>
        <begin position="102"/>
        <end position="169"/>
    </location>
</feature>
<keyword evidence="6 9" id="KW-0472">Membrane</keyword>
<evidence type="ECO:0000313" key="12">
    <source>
        <dbReference type="Proteomes" id="UP000614410"/>
    </source>
</evidence>
<protein>
    <submittedName>
        <fullName evidence="11">FtsQ-type POTRA domain-containing protein</fullName>
    </submittedName>
</protein>
<dbReference type="AlphaFoldDB" id="A0A934N8W6"/>
<gene>
    <name evidence="11" type="ORF">JF887_02870</name>
</gene>
<evidence type="ECO:0000256" key="7">
    <source>
        <dbReference type="ARBA" id="ARBA00023306"/>
    </source>
</evidence>
<feature type="region of interest" description="Disordered" evidence="8">
    <location>
        <begin position="308"/>
        <end position="385"/>
    </location>
</feature>
<reference evidence="11 12" key="1">
    <citation type="submission" date="2020-10" db="EMBL/GenBank/DDBJ databases">
        <title>Ca. Dormibacterota MAGs.</title>
        <authorList>
            <person name="Montgomery K."/>
        </authorList>
    </citation>
    <scope>NUCLEOTIDE SEQUENCE [LARGE SCALE GENOMIC DNA]</scope>
    <source>
        <strain evidence="11">Mitchell_Peninsula_5</strain>
    </source>
</reference>
<evidence type="ECO:0000256" key="3">
    <source>
        <dbReference type="ARBA" id="ARBA00022618"/>
    </source>
</evidence>
<organism evidence="11 12">
    <name type="scientific">Candidatus Amunia macphersoniae</name>
    <dbReference type="NCBI Taxonomy" id="3127014"/>
    <lineage>
        <taxon>Bacteria</taxon>
        <taxon>Bacillati</taxon>
        <taxon>Candidatus Dormiibacterota</taxon>
        <taxon>Candidatus Dormibacteria</taxon>
        <taxon>Candidatus Aeolococcales</taxon>
        <taxon>Candidatus Aeolococcaceae</taxon>
        <taxon>Candidatus Amunia</taxon>
    </lineage>
</organism>
<evidence type="ECO:0000256" key="9">
    <source>
        <dbReference type="SAM" id="Phobius"/>
    </source>
</evidence>
<evidence type="ECO:0000313" key="11">
    <source>
        <dbReference type="EMBL" id="MBJ7608362.1"/>
    </source>
</evidence>
<sequence>MPQHLHEPPRGAPPPPGDVVARRAHLRAIAAGLVDGPRMGRRFHIPAGVALQASPRHRKHAGRPRSAPAEPKRGPMLRRIVGAGLLLAQVALLCALLVAPAFKVHAVDVRGERLLSRSAVLGAARIPESSLFTLDDEAIRSRIAALPWVRSATVTTQLPSTVNIAVTEWQPAVLLRHGSDATYIAANEAVLPFTQATESARRGTPLLLDYRAGPQQPLPSGFAELLGGAAQRWSATFGCTLDAFVINNSNIFSAWCHSGWQAVFGALDSSQAAAAIPGQLAVLAALRGRLDFASPAFGYVDLENPGAPAAGGKPGEPPALTSDISGSILPSSPAPPRVPAPASRAAPTAAAGPAAAPTPTPAPTPRPTPTPLVFTLASPSPTPRH</sequence>
<evidence type="ECO:0000256" key="8">
    <source>
        <dbReference type="SAM" id="MobiDB-lite"/>
    </source>
</evidence>
<name>A0A934N8W6_9BACT</name>
<keyword evidence="4 9" id="KW-0812">Transmembrane</keyword>
<feature type="compositionally biased region" description="Pro residues" evidence="8">
    <location>
        <begin position="356"/>
        <end position="370"/>
    </location>
</feature>
<evidence type="ECO:0000256" key="2">
    <source>
        <dbReference type="ARBA" id="ARBA00022475"/>
    </source>
</evidence>
<dbReference type="PANTHER" id="PTHR37820">
    <property type="entry name" value="CELL DIVISION PROTEIN DIVIB"/>
    <property type="match status" value="1"/>
</dbReference>
<dbReference type="GO" id="GO:0005886">
    <property type="term" value="C:plasma membrane"/>
    <property type="evidence" value="ECO:0007669"/>
    <property type="project" value="TreeGrafter"/>
</dbReference>
<dbReference type="Pfam" id="PF08478">
    <property type="entry name" value="POTRA_1"/>
    <property type="match status" value="1"/>
</dbReference>
<dbReference type="InterPro" id="IPR013685">
    <property type="entry name" value="POTRA_FtsQ_type"/>
</dbReference>
<accession>A0A934N8W6</accession>
<evidence type="ECO:0000259" key="10">
    <source>
        <dbReference type="PROSITE" id="PS51779"/>
    </source>
</evidence>
<evidence type="ECO:0000256" key="5">
    <source>
        <dbReference type="ARBA" id="ARBA00022989"/>
    </source>
</evidence>
<evidence type="ECO:0000256" key="6">
    <source>
        <dbReference type="ARBA" id="ARBA00023136"/>
    </source>
</evidence>
<evidence type="ECO:0000256" key="1">
    <source>
        <dbReference type="ARBA" id="ARBA00004370"/>
    </source>
</evidence>
<dbReference type="Gene3D" id="3.10.20.310">
    <property type="entry name" value="membrane protein fhac"/>
    <property type="match status" value="1"/>
</dbReference>
<keyword evidence="3" id="KW-0132">Cell division</keyword>
<evidence type="ECO:0000256" key="4">
    <source>
        <dbReference type="ARBA" id="ARBA00022692"/>
    </source>
</evidence>
<comment type="subcellular location">
    <subcellularLocation>
        <location evidence="1">Membrane</location>
    </subcellularLocation>
</comment>
<dbReference type="Proteomes" id="UP000614410">
    <property type="component" value="Unassembled WGS sequence"/>
</dbReference>
<keyword evidence="2" id="KW-1003">Cell membrane</keyword>
<dbReference type="PROSITE" id="PS51779">
    <property type="entry name" value="POTRA"/>
    <property type="match status" value="1"/>
</dbReference>
<proteinExistence type="predicted"/>